<dbReference type="InterPro" id="IPR002369">
    <property type="entry name" value="Integrin_bsu_VWA"/>
</dbReference>
<dbReference type="EMBL" id="JAAKFY010000008">
    <property type="protein sequence ID" value="KAF3853063.1"/>
    <property type="molecule type" value="Genomic_DNA"/>
</dbReference>
<evidence type="ECO:0000256" key="11">
    <source>
        <dbReference type="ARBA" id="ARBA00023180"/>
    </source>
</evidence>
<dbReference type="GO" id="GO:0005925">
    <property type="term" value="C:focal adhesion"/>
    <property type="evidence" value="ECO:0007669"/>
    <property type="project" value="TreeGrafter"/>
</dbReference>
<dbReference type="Pfam" id="PF00362">
    <property type="entry name" value="Integrin_beta"/>
    <property type="match status" value="1"/>
</dbReference>
<evidence type="ECO:0000256" key="3">
    <source>
        <dbReference type="ARBA" id="ARBA00022536"/>
    </source>
</evidence>
<keyword evidence="8" id="KW-0401">Integrin</keyword>
<protein>
    <recommendedName>
        <fullName evidence="13">Integrin beta subunit VWA domain-containing protein</fullName>
    </recommendedName>
</protein>
<dbReference type="Pfam" id="PF17205">
    <property type="entry name" value="PSI_integrin"/>
    <property type="match status" value="1"/>
</dbReference>
<evidence type="ECO:0000256" key="6">
    <source>
        <dbReference type="ARBA" id="ARBA00022737"/>
    </source>
</evidence>
<dbReference type="InterPro" id="IPR038081">
    <property type="entry name" value="CalX-like_sf"/>
</dbReference>
<feature type="domain" description="Integrin beta subunit VWA" evidence="13">
    <location>
        <begin position="65"/>
        <end position="361"/>
    </location>
</feature>
<evidence type="ECO:0000256" key="2">
    <source>
        <dbReference type="ARBA" id="ARBA00007449"/>
    </source>
</evidence>
<dbReference type="Gene3D" id="2.10.25.10">
    <property type="entry name" value="Laminin"/>
    <property type="match status" value="2"/>
</dbReference>
<dbReference type="GO" id="GO:0016477">
    <property type="term" value="P:cell migration"/>
    <property type="evidence" value="ECO:0007669"/>
    <property type="project" value="TreeGrafter"/>
</dbReference>
<evidence type="ECO:0000256" key="9">
    <source>
        <dbReference type="ARBA" id="ARBA00023136"/>
    </source>
</evidence>
<keyword evidence="3" id="KW-0245">EGF-like domain</keyword>
<reference evidence="14 15" key="1">
    <citation type="submission" date="2020-03" db="EMBL/GenBank/DDBJ databases">
        <title>Dissostichus mawsoni Genome sequencing and assembly.</title>
        <authorList>
            <person name="Park H."/>
        </authorList>
    </citation>
    <scope>NUCLEOTIDE SEQUENCE [LARGE SCALE GENOMIC DNA]</scope>
    <source>
        <strain evidence="14">DM0001</strain>
        <tissue evidence="14">Muscle</tissue>
    </source>
</reference>
<dbReference type="GO" id="GO:0005178">
    <property type="term" value="F:integrin binding"/>
    <property type="evidence" value="ECO:0007669"/>
    <property type="project" value="TreeGrafter"/>
</dbReference>
<dbReference type="SMART" id="SM00187">
    <property type="entry name" value="INB"/>
    <property type="match status" value="1"/>
</dbReference>
<keyword evidence="10" id="KW-1015">Disulfide bond</keyword>
<dbReference type="GO" id="GO:0009986">
    <property type="term" value="C:cell surface"/>
    <property type="evidence" value="ECO:0007669"/>
    <property type="project" value="TreeGrafter"/>
</dbReference>
<evidence type="ECO:0000256" key="4">
    <source>
        <dbReference type="ARBA" id="ARBA00022692"/>
    </source>
</evidence>
<dbReference type="InterPro" id="IPR015812">
    <property type="entry name" value="Integrin_bsu"/>
</dbReference>
<dbReference type="SUPFAM" id="SSF103575">
    <property type="entry name" value="Plexin repeat"/>
    <property type="match status" value="1"/>
</dbReference>
<sequence length="758" mass="84006">MCQLSLHIKAKEDIKQEREEKTSIGRNTAFVFDSKRCQDEPTLCQSLQRVTAELLLRLQSQKLLQCLQAGTGCAYCPDEMFNGPRCDLYANIIAHGCSARAVITASSNTKFEKMMTMSFLPGEEKMVDVELTNNSKFFNDELQGERISGNLDAPEGGFDAILQAAVCKSAFHYETDGMNVLSGILKRNDELCHLDKKDKYTEDIHQDYPSIPTLIRVLGDHNIIPVFAVTNHSYTYYEELKRYFPIAEVGLLSEDSSNMLQVMDTAFKNIRSKMSIRAANKPKAFETEFLDTDNVVKQYGEFKFNPGKIGKFRMRVKAHRMLDDNPVCESDQADKKGVMRVKPTTFNAGVNVEASILCPICDCEKTILPKADICHKNGNLVCGKLGTFCNCSASTSARDSSQCIAPGKKEPCSGRGDCLACGACVCYNPTSLRDRTANHGSCVMGSCACAKGWGGEACECPKSTDTCLDSKGALSGACEGTKSCIQCQAWKTGEKKDKEKCDTCPFNITLVDELKEDCPAASLLWLLPLLLFLLLLLALLLLCCWKYCACCKACCASCLALLPCCRKGRMVGFKEDEYLLRQSLLTSDHLDTPMVRTGPPKGTDVVRWKITDNDAEKCWKKEYAIMDTVLTAPRSTFPDIVKLTEKNVQSGNEGVESVDVHVPLFVKDEDDDKKQLLVEAVDVPLGIAGIGKRLVNITIIKEHASSIFSFLQPAYTYSRSDGVANIPISREIIENGRTQVTYRTRDQTAKDKKHSLQH</sequence>
<comment type="similarity">
    <text evidence="2">Belongs to the integrin beta chain family.</text>
</comment>
<evidence type="ECO:0000256" key="5">
    <source>
        <dbReference type="ARBA" id="ARBA00022729"/>
    </source>
</evidence>
<evidence type="ECO:0000256" key="12">
    <source>
        <dbReference type="SAM" id="Phobius"/>
    </source>
</evidence>
<dbReference type="GO" id="GO:0098609">
    <property type="term" value="P:cell-cell adhesion"/>
    <property type="evidence" value="ECO:0007669"/>
    <property type="project" value="TreeGrafter"/>
</dbReference>
<name>A0A7J5YV27_DISMA</name>
<evidence type="ECO:0000256" key="7">
    <source>
        <dbReference type="ARBA" id="ARBA00022989"/>
    </source>
</evidence>
<evidence type="ECO:0000259" key="13">
    <source>
        <dbReference type="SMART" id="SM00187"/>
    </source>
</evidence>
<evidence type="ECO:0000313" key="14">
    <source>
        <dbReference type="EMBL" id="KAF3853063.1"/>
    </source>
</evidence>
<evidence type="ECO:0000313" key="15">
    <source>
        <dbReference type="Proteomes" id="UP000518266"/>
    </source>
</evidence>
<dbReference type="PANTHER" id="PTHR10082">
    <property type="entry name" value="INTEGRIN BETA SUBUNIT"/>
    <property type="match status" value="1"/>
</dbReference>
<dbReference type="InterPro" id="IPR036349">
    <property type="entry name" value="Integrin_bsu_tail_dom_sf"/>
</dbReference>
<dbReference type="SUPFAM" id="SSF53300">
    <property type="entry name" value="vWA-like"/>
    <property type="match status" value="1"/>
</dbReference>
<evidence type="ECO:0000256" key="8">
    <source>
        <dbReference type="ARBA" id="ARBA00023037"/>
    </source>
</evidence>
<dbReference type="Proteomes" id="UP000518266">
    <property type="component" value="Unassembled WGS sequence"/>
</dbReference>
<proteinExistence type="inferred from homology"/>
<dbReference type="GO" id="GO:0033627">
    <property type="term" value="P:cell adhesion mediated by integrin"/>
    <property type="evidence" value="ECO:0007669"/>
    <property type="project" value="TreeGrafter"/>
</dbReference>
<dbReference type="PANTHER" id="PTHR10082:SF42">
    <property type="entry name" value="INTEGRIN BETA-4"/>
    <property type="match status" value="1"/>
</dbReference>
<comment type="caution">
    <text evidence="14">The sequence shown here is derived from an EMBL/GenBank/DDBJ whole genome shotgun (WGS) entry which is preliminary data.</text>
</comment>
<keyword evidence="9 12" id="KW-0472">Membrane</keyword>
<keyword evidence="5" id="KW-0732">Signal</keyword>
<dbReference type="Gene3D" id="4.10.1240.30">
    <property type="match status" value="1"/>
</dbReference>
<dbReference type="InterPro" id="IPR036465">
    <property type="entry name" value="vWFA_dom_sf"/>
</dbReference>
<keyword evidence="7 12" id="KW-1133">Transmembrane helix</keyword>
<dbReference type="Gene3D" id="3.30.1680.10">
    <property type="entry name" value="ligand-binding face of the semaphorins, domain 2"/>
    <property type="match status" value="1"/>
</dbReference>
<dbReference type="SUPFAM" id="SSF69687">
    <property type="entry name" value="Integrin beta tail domain"/>
    <property type="match status" value="1"/>
</dbReference>
<dbReference type="InterPro" id="IPR033760">
    <property type="entry name" value="Integrin_beta_N"/>
</dbReference>
<evidence type="ECO:0000256" key="1">
    <source>
        <dbReference type="ARBA" id="ARBA00004251"/>
    </source>
</evidence>
<keyword evidence="11" id="KW-0325">Glycoprotein</keyword>
<organism evidence="14 15">
    <name type="scientific">Dissostichus mawsoni</name>
    <name type="common">Antarctic cod</name>
    <dbReference type="NCBI Taxonomy" id="36200"/>
    <lineage>
        <taxon>Eukaryota</taxon>
        <taxon>Metazoa</taxon>
        <taxon>Chordata</taxon>
        <taxon>Craniata</taxon>
        <taxon>Vertebrata</taxon>
        <taxon>Euteleostomi</taxon>
        <taxon>Actinopterygii</taxon>
        <taxon>Neopterygii</taxon>
        <taxon>Teleostei</taxon>
        <taxon>Neoteleostei</taxon>
        <taxon>Acanthomorphata</taxon>
        <taxon>Eupercaria</taxon>
        <taxon>Perciformes</taxon>
        <taxon>Notothenioidei</taxon>
        <taxon>Nototheniidae</taxon>
        <taxon>Dissostichus</taxon>
    </lineage>
</organism>
<dbReference type="GO" id="GO:0007229">
    <property type="term" value="P:integrin-mediated signaling pathway"/>
    <property type="evidence" value="ECO:0007669"/>
    <property type="project" value="UniProtKB-KW"/>
</dbReference>
<evidence type="ECO:0000256" key="10">
    <source>
        <dbReference type="ARBA" id="ARBA00023157"/>
    </source>
</evidence>
<comment type="subcellular location">
    <subcellularLocation>
        <location evidence="1">Cell membrane</location>
        <topology evidence="1">Single-pass type I membrane protein</topology>
    </subcellularLocation>
</comment>
<keyword evidence="6" id="KW-0677">Repeat</keyword>
<keyword evidence="4 12" id="KW-0812">Transmembrane</keyword>
<gene>
    <name evidence="14" type="ORF">F7725_013751</name>
</gene>
<feature type="transmembrane region" description="Helical" evidence="12">
    <location>
        <begin position="523"/>
        <end position="543"/>
    </location>
</feature>
<dbReference type="Gene3D" id="2.60.40.2030">
    <property type="match status" value="1"/>
</dbReference>
<keyword evidence="15" id="KW-1185">Reference proteome</keyword>
<dbReference type="OrthoDB" id="8889296at2759"/>
<dbReference type="GO" id="GO:0007160">
    <property type="term" value="P:cell-matrix adhesion"/>
    <property type="evidence" value="ECO:0007669"/>
    <property type="project" value="TreeGrafter"/>
</dbReference>
<dbReference type="GO" id="GO:0008305">
    <property type="term" value="C:integrin complex"/>
    <property type="evidence" value="ECO:0007669"/>
    <property type="project" value="TreeGrafter"/>
</dbReference>
<dbReference type="Gene3D" id="3.40.50.410">
    <property type="entry name" value="von Willebrand factor, type A domain"/>
    <property type="match status" value="1"/>
</dbReference>
<accession>A0A7J5YV27</accession>
<dbReference type="AlphaFoldDB" id="A0A7J5YV27"/>